<dbReference type="PANTHER" id="PTHR22946">
    <property type="entry name" value="DIENELACTONE HYDROLASE DOMAIN-CONTAINING PROTEIN-RELATED"/>
    <property type="match status" value="1"/>
</dbReference>
<dbReference type="RefSeq" id="WP_330931903.1">
    <property type="nucleotide sequence ID" value="NZ_CP119075.1"/>
</dbReference>
<name>A0AAF0CHZ8_9BACT</name>
<dbReference type="Pfam" id="PF01738">
    <property type="entry name" value="DLH"/>
    <property type="match status" value="1"/>
</dbReference>
<evidence type="ECO:0000313" key="3">
    <source>
        <dbReference type="EMBL" id="WED64832.1"/>
    </source>
</evidence>
<feature type="chain" id="PRO_5042086895" evidence="1">
    <location>
        <begin position="22"/>
        <end position="262"/>
    </location>
</feature>
<dbReference type="AlphaFoldDB" id="A0AAF0CHZ8"/>
<dbReference type="Proteomes" id="UP001218638">
    <property type="component" value="Chromosome"/>
</dbReference>
<dbReference type="EMBL" id="CP119075">
    <property type="protein sequence ID" value="WED64832.1"/>
    <property type="molecule type" value="Genomic_DNA"/>
</dbReference>
<dbReference type="Gene3D" id="3.40.50.1820">
    <property type="entry name" value="alpha/beta hydrolase"/>
    <property type="match status" value="1"/>
</dbReference>
<organism evidence="3 4">
    <name type="scientific">Synoicihabitans lomoniglobus</name>
    <dbReference type="NCBI Taxonomy" id="2909285"/>
    <lineage>
        <taxon>Bacteria</taxon>
        <taxon>Pseudomonadati</taxon>
        <taxon>Verrucomicrobiota</taxon>
        <taxon>Opitutia</taxon>
        <taxon>Opitutales</taxon>
        <taxon>Opitutaceae</taxon>
        <taxon>Synoicihabitans</taxon>
    </lineage>
</organism>
<feature type="signal peptide" evidence="1">
    <location>
        <begin position="1"/>
        <end position="21"/>
    </location>
</feature>
<keyword evidence="3" id="KW-0378">Hydrolase</keyword>
<dbReference type="SUPFAM" id="SSF53474">
    <property type="entry name" value="alpha/beta-Hydrolases"/>
    <property type="match status" value="1"/>
</dbReference>
<gene>
    <name evidence="3" type="ORF">PXH66_21005</name>
</gene>
<evidence type="ECO:0000259" key="2">
    <source>
        <dbReference type="Pfam" id="PF01738"/>
    </source>
</evidence>
<sequence length="262" mass="27645">MKRRFLLPLLFAALYAGSVHAALESKTVRYELGGSTFESTIVYDTAAAQPQPGVLMVPNWMGPTANAMTKARMVAANGYVVMVTDMYGVDVRPANGSEAGAAAGFVRGDRALMRARAAKGLDVLLSNAKAVNLDKSKLAAIGFCFGGGTVLELGRSGAKLDAIVSFHGDLVSPTLEADAAKTKAKVLVLHGAADPYVPQTDVAQFTTAMLATDVDWQLVEFSGTVHSFTNPDAAAAGQSEYNALSSARAFTMMNALFTEIWR</sequence>
<protein>
    <submittedName>
        <fullName evidence="3">Dienelactone hydrolase family protein</fullName>
    </submittedName>
</protein>
<dbReference type="PANTHER" id="PTHR22946:SF4">
    <property type="entry name" value="ESTERASE FRSA"/>
    <property type="match status" value="1"/>
</dbReference>
<reference evidence="3" key="1">
    <citation type="submission" date="2023-03" db="EMBL/GenBank/DDBJ databases">
        <title>Lomoglobus Profundus gen. nov., sp. nov., a novel member of the phylum Verrucomicrobia, isolated from deep-marine sediment of South China Sea.</title>
        <authorList>
            <person name="Ahmad T."/>
            <person name="Ishaq S.E."/>
            <person name="Wang F."/>
        </authorList>
    </citation>
    <scope>NUCLEOTIDE SEQUENCE</scope>
    <source>
        <strain evidence="3">LMO-M01</strain>
    </source>
</reference>
<dbReference type="InterPro" id="IPR002925">
    <property type="entry name" value="Dienelactn_hydro"/>
</dbReference>
<dbReference type="InterPro" id="IPR029058">
    <property type="entry name" value="AB_hydrolase_fold"/>
</dbReference>
<dbReference type="InterPro" id="IPR050261">
    <property type="entry name" value="FrsA_esterase"/>
</dbReference>
<accession>A0AAF0CHZ8</accession>
<evidence type="ECO:0000313" key="4">
    <source>
        <dbReference type="Proteomes" id="UP001218638"/>
    </source>
</evidence>
<proteinExistence type="predicted"/>
<dbReference type="KEGG" id="slom:PXH66_21005"/>
<keyword evidence="1" id="KW-0732">Signal</keyword>
<dbReference type="GO" id="GO:0016787">
    <property type="term" value="F:hydrolase activity"/>
    <property type="evidence" value="ECO:0007669"/>
    <property type="project" value="UniProtKB-KW"/>
</dbReference>
<evidence type="ECO:0000256" key="1">
    <source>
        <dbReference type="SAM" id="SignalP"/>
    </source>
</evidence>
<feature type="domain" description="Dienelactone hydrolase" evidence="2">
    <location>
        <begin position="45"/>
        <end position="259"/>
    </location>
</feature>
<keyword evidence="4" id="KW-1185">Reference proteome</keyword>